<dbReference type="PANTHER" id="PTHR24114:SF2">
    <property type="entry name" value="F-BOX DOMAIN-CONTAINING PROTEIN-RELATED"/>
    <property type="match status" value="1"/>
</dbReference>
<dbReference type="AlphaFoldDB" id="A0AB34IIC5"/>
<evidence type="ECO:0000313" key="2">
    <source>
        <dbReference type="Proteomes" id="UP001515480"/>
    </source>
</evidence>
<dbReference type="EMBL" id="JBGBPQ010000026">
    <property type="protein sequence ID" value="KAL1499139.1"/>
    <property type="molecule type" value="Genomic_DNA"/>
</dbReference>
<keyword evidence="2" id="KW-1185">Reference proteome</keyword>
<reference evidence="1 2" key="1">
    <citation type="journal article" date="2024" name="Science">
        <title>Giant polyketide synthase enzymes in the biosynthesis of giant marine polyether toxins.</title>
        <authorList>
            <person name="Fallon T.R."/>
            <person name="Shende V.V."/>
            <person name="Wierzbicki I.H."/>
            <person name="Pendleton A.L."/>
            <person name="Watervoot N.F."/>
            <person name="Auber R.P."/>
            <person name="Gonzalez D.J."/>
            <person name="Wisecaver J.H."/>
            <person name="Moore B.S."/>
        </authorList>
    </citation>
    <scope>NUCLEOTIDE SEQUENCE [LARGE SCALE GENOMIC DNA]</scope>
    <source>
        <strain evidence="1 2">12B1</strain>
    </source>
</reference>
<comment type="caution">
    <text evidence="1">The sequence shown here is derived from an EMBL/GenBank/DDBJ whole genome shotgun (WGS) entry which is preliminary data.</text>
</comment>
<gene>
    <name evidence="1" type="ORF">AB1Y20_013650</name>
</gene>
<name>A0AB34IIC5_PRYPA</name>
<proteinExistence type="predicted"/>
<dbReference type="InterPro" id="IPR052394">
    <property type="entry name" value="LRR-containing"/>
</dbReference>
<evidence type="ECO:0000313" key="1">
    <source>
        <dbReference type="EMBL" id="KAL1499139.1"/>
    </source>
</evidence>
<dbReference type="Gene3D" id="3.80.10.10">
    <property type="entry name" value="Ribonuclease Inhibitor"/>
    <property type="match status" value="1"/>
</dbReference>
<sequence>MTRSLWRRIEALRPGQPLSGRSPWMSVDSHLDQLGLRLGRVLAATAHRLANKLGAESGKVIGAALEKNSTLTTLYLGVNQLGAESMKVIGAALEKNSTLTKLDLSRQTVEQHVSTQASLQAAPGA</sequence>
<dbReference type="Proteomes" id="UP001515480">
    <property type="component" value="Unassembled WGS sequence"/>
</dbReference>
<dbReference type="SUPFAM" id="SSF52047">
    <property type="entry name" value="RNI-like"/>
    <property type="match status" value="1"/>
</dbReference>
<organism evidence="1 2">
    <name type="scientific">Prymnesium parvum</name>
    <name type="common">Toxic golden alga</name>
    <dbReference type="NCBI Taxonomy" id="97485"/>
    <lineage>
        <taxon>Eukaryota</taxon>
        <taxon>Haptista</taxon>
        <taxon>Haptophyta</taxon>
        <taxon>Prymnesiophyceae</taxon>
        <taxon>Prymnesiales</taxon>
        <taxon>Prymnesiaceae</taxon>
        <taxon>Prymnesium</taxon>
    </lineage>
</organism>
<dbReference type="PANTHER" id="PTHR24114">
    <property type="entry name" value="LEUCINE RICH REPEAT FAMILY PROTEIN"/>
    <property type="match status" value="1"/>
</dbReference>
<protein>
    <submittedName>
        <fullName evidence="1">Uncharacterized protein</fullName>
    </submittedName>
</protein>
<accession>A0AB34IIC5</accession>
<dbReference type="InterPro" id="IPR032675">
    <property type="entry name" value="LRR_dom_sf"/>
</dbReference>